<dbReference type="GO" id="GO:0016787">
    <property type="term" value="F:hydrolase activity"/>
    <property type="evidence" value="ECO:0007669"/>
    <property type="project" value="UniProtKB-KW"/>
</dbReference>
<feature type="region of interest" description="Disordered" evidence="3">
    <location>
        <begin position="1"/>
        <end position="249"/>
    </location>
</feature>
<feature type="compositionally biased region" description="Low complexity" evidence="3">
    <location>
        <begin position="208"/>
        <end position="239"/>
    </location>
</feature>
<accession>A0A1X6WWG9</accession>
<feature type="compositionally biased region" description="Low complexity" evidence="3">
    <location>
        <begin position="160"/>
        <end position="173"/>
    </location>
</feature>
<feature type="transmembrane region" description="Helical" evidence="4">
    <location>
        <begin position="261"/>
        <end position="283"/>
    </location>
</feature>
<dbReference type="NCBIfam" id="NF033747">
    <property type="entry name" value="class_E_sortase"/>
    <property type="match status" value="1"/>
</dbReference>
<keyword evidence="6" id="KW-1185">Reference proteome</keyword>
<dbReference type="InterPro" id="IPR042003">
    <property type="entry name" value="Sortase_E"/>
</dbReference>
<keyword evidence="4" id="KW-0472">Membrane</keyword>
<feature type="compositionally biased region" description="Basic and acidic residues" evidence="3">
    <location>
        <begin position="37"/>
        <end position="49"/>
    </location>
</feature>
<feature type="active site" description="Acyl-thioester intermediate" evidence="2">
    <location>
        <position position="449"/>
    </location>
</feature>
<feature type="active site" description="Proton donor/acceptor" evidence="2">
    <location>
        <position position="381"/>
    </location>
</feature>
<keyword evidence="4" id="KW-1133">Transmembrane helix</keyword>
<evidence type="ECO:0000256" key="3">
    <source>
        <dbReference type="SAM" id="MobiDB-lite"/>
    </source>
</evidence>
<proteinExistence type="predicted"/>
<dbReference type="InterPro" id="IPR053465">
    <property type="entry name" value="Sortase_Class_E"/>
</dbReference>
<dbReference type="InterPro" id="IPR005754">
    <property type="entry name" value="Sortase"/>
</dbReference>
<name>A0A1X6WWG9_9MICO</name>
<feature type="compositionally biased region" description="Polar residues" evidence="3">
    <location>
        <begin position="74"/>
        <end position="102"/>
    </location>
</feature>
<organism evidence="5 6">
    <name type="scientific">Brevibacterium yomogidense</name>
    <dbReference type="NCBI Taxonomy" id="946573"/>
    <lineage>
        <taxon>Bacteria</taxon>
        <taxon>Bacillati</taxon>
        <taxon>Actinomycetota</taxon>
        <taxon>Actinomycetes</taxon>
        <taxon>Micrococcales</taxon>
        <taxon>Brevibacteriaceae</taxon>
        <taxon>Brevibacterium</taxon>
    </lineage>
</organism>
<dbReference type="SUPFAM" id="SSF63817">
    <property type="entry name" value="Sortase"/>
    <property type="match status" value="1"/>
</dbReference>
<reference evidence="6" key="1">
    <citation type="submission" date="2017-02" db="EMBL/GenBank/DDBJ databases">
        <authorList>
            <person name="Dridi B."/>
        </authorList>
    </citation>
    <scope>NUCLEOTIDE SEQUENCE [LARGE SCALE GENOMIC DNA]</scope>
    <source>
        <strain evidence="6">B Co 03.10</strain>
    </source>
</reference>
<evidence type="ECO:0000313" key="5">
    <source>
        <dbReference type="EMBL" id="SLM89973.1"/>
    </source>
</evidence>
<evidence type="ECO:0000256" key="2">
    <source>
        <dbReference type="PIRSR" id="PIRSR605754-1"/>
    </source>
</evidence>
<sequence>MRLSWAGCAQPDPHRAGAARQTIAGWKPEGADVDQPMTRRERRERERAAEAAGSDRPAGPTADSPAAGPPGAGSQNTAPTAGPPGSQQSRAPWSQPAGSQQPAPAGEQRPLIRPASRAPGRTGSGPAHHHAAPQSPPAQGQPTQAYPTQAYPTQAYPAKAHPAQAYPAPGAPAQSTPAQGSPTSTFQSAGPTGGWSTSQGQGAVRGPGAAQSAGATSAADPSGRGDARGAAAASAVGAGRTDRRRKTEYQPLGPVRGTIRAFGELCITAGMVLILFVVWQLWWTDIAANRDNEVLADQLITDWQENPDNTLPDDPDTPFVADPVAENTGFGIMYVPRFGEDYYRTVAEGVSMEPVLNRMGVGRYPSSAMPGEVGNFSVAGHRVTYGKPLNQIHQLRPGDEIVVQTGDGFYTYTFRNFEIVLPDATEVLAAVPTMPDYKGKDRIMTLTACNPMFSAQERYVAYAELTDWKPAGDGAPASIADSPAFQKVGGDA</sequence>
<dbReference type="Gene3D" id="2.40.260.10">
    <property type="entry name" value="Sortase"/>
    <property type="match status" value="1"/>
</dbReference>
<dbReference type="AlphaFoldDB" id="A0A1X6WWG9"/>
<dbReference type="CDD" id="cd05830">
    <property type="entry name" value="Sortase_E"/>
    <property type="match status" value="1"/>
</dbReference>
<keyword evidence="1" id="KW-0378">Hydrolase</keyword>
<evidence type="ECO:0000313" key="6">
    <source>
        <dbReference type="Proteomes" id="UP000196581"/>
    </source>
</evidence>
<evidence type="ECO:0000256" key="4">
    <source>
        <dbReference type="SAM" id="Phobius"/>
    </source>
</evidence>
<evidence type="ECO:0000256" key="1">
    <source>
        <dbReference type="ARBA" id="ARBA00022801"/>
    </source>
</evidence>
<dbReference type="Proteomes" id="UP000196581">
    <property type="component" value="Unassembled WGS sequence"/>
</dbReference>
<feature type="region of interest" description="Disordered" evidence="3">
    <location>
        <begin position="473"/>
        <end position="492"/>
    </location>
</feature>
<dbReference type="EMBL" id="FWFF01000001">
    <property type="protein sequence ID" value="SLM89973.1"/>
    <property type="molecule type" value="Genomic_DNA"/>
</dbReference>
<protein>
    <submittedName>
        <fullName evidence="5">Putative sortase</fullName>
    </submittedName>
</protein>
<dbReference type="Pfam" id="PF04203">
    <property type="entry name" value="Sortase"/>
    <property type="match status" value="1"/>
</dbReference>
<feature type="compositionally biased region" description="Low complexity" evidence="3">
    <location>
        <begin position="57"/>
        <end position="66"/>
    </location>
</feature>
<feature type="compositionally biased region" description="Polar residues" evidence="3">
    <location>
        <begin position="174"/>
        <end position="201"/>
    </location>
</feature>
<dbReference type="InterPro" id="IPR023365">
    <property type="entry name" value="Sortase_dom-sf"/>
</dbReference>
<keyword evidence="4" id="KW-0812">Transmembrane</keyword>
<gene>
    <name evidence="5" type="ORF">FM105_01765</name>
</gene>